<dbReference type="AlphaFoldDB" id="A0A3S1FD86"/>
<sequence>MAASTISHLKYDIDNYSLSLHRVANLASSFFIKDAIVRMSYLKEVDDYIREANFKFKNTLNPNEKIRIINEIKSEHDITEKEYQILRQGDYTKYLITDIFEDQGALKYAKITVGVVAGGVQAISGITMAYTAKKLNMTGVSSIGIVLASHGGNNIFESISPILFENQSVGPIRFIYREFAKALGYDKFDADFAYSAVDFSVTAYSAYKGLVLQQNPNRLIPKGWFEKPGTGRLFRHIPKDYTTRWKTKTTPLRIFQVGNSLYKFKVTFVDDGYIYHDGVYEN</sequence>
<evidence type="ECO:0000313" key="1">
    <source>
        <dbReference type="EMBL" id="MBN3107244.1"/>
    </source>
</evidence>
<keyword evidence="4" id="KW-1185">Reference proteome</keyword>
<dbReference type="EMBL" id="JACGET010000017">
    <property type="protein sequence ID" value="MBN3107244.1"/>
    <property type="molecule type" value="Genomic_DNA"/>
</dbReference>
<gene>
    <name evidence="2" type="ORF">F126LOC_000590</name>
    <name evidence="1" type="ORF">H4F48_14350</name>
</gene>
<organism evidence="2 3">
    <name type="scientific">Pectobacterium brasiliense</name>
    <dbReference type="NCBI Taxonomy" id="180957"/>
    <lineage>
        <taxon>Bacteria</taxon>
        <taxon>Pseudomonadati</taxon>
        <taxon>Pseudomonadota</taxon>
        <taxon>Gammaproteobacteria</taxon>
        <taxon>Enterobacterales</taxon>
        <taxon>Pectobacteriaceae</taxon>
        <taxon>Pectobacterium</taxon>
    </lineage>
</organism>
<proteinExistence type="predicted"/>
<dbReference type="InterPro" id="IPR025320">
    <property type="entry name" value="DUF4225"/>
</dbReference>
<evidence type="ECO:0000313" key="4">
    <source>
        <dbReference type="Proteomes" id="UP000762586"/>
    </source>
</evidence>
<dbReference type="Pfam" id="PF13988">
    <property type="entry name" value="DUF4225"/>
    <property type="match status" value="1"/>
</dbReference>
<accession>A0A3S1FD86</accession>
<reference evidence="2 3" key="2">
    <citation type="submission" date="2020-11" db="EMBL/GenBank/DDBJ databases">
        <title>Complete genome sequence of Pectobacterium brasiliense strain F126.</title>
        <authorList>
            <person name="Miroshnikov K."/>
            <person name="Vo T.N.H."/>
            <person name="Khodykina M.V."/>
            <person name="Kabanova A.P."/>
            <person name="Shneider M."/>
            <person name="Korzhenkov A."/>
            <person name="Toschakov S.V."/>
            <person name="Miroshnikov K.A."/>
            <person name="Ignatov A.N."/>
            <person name="Mikhailova Y.V."/>
            <person name="Shelenkov A."/>
            <person name="Yanushevich Y.G."/>
            <person name="Evseev P.V."/>
        </authorList>
    </citation>
    <scope>NUCLEOTIDE SEQUENCE [LARGE SCALE GENOMIC DNA]</scope>
    <source>
        <strain evidence="2 3">F126</strain>
    </source>
</reference>
<evidence type="ECO:0000313" key="3">
    <source>
        <dbReference type="Proteomes" id="UP000269351"/>
    </source>
</evidence>
<evidence type="ECO:0000313" key="2">
    <source>
        <dbReference type="EMBL" id="QPK24379.1"/>
    </source>
</evidence>
<dbReference type="Proteomes" id="UP000269351">
    <property type="component" value="Chromosome"/>
</dbReference>
<reference evidence="1 4" key="1">
    <citation type="submission" date="2020-07" db="EMBL/GenBank/DDBJ databases">
        <title>A pangenomic view of the genus Pectobacterium provides insights into genome organization, phylogeny, and virulence.</title>
        <authorList>
            <person name="Jonkheer E."/>
            <person name="Brankovics B."/>
            <person name="Houwers I."/>
            <person name="Van Der Wolf J."/>
            <person name="Bonants P."/>
            <person name="Vreeburg R."/>
            <person name="Bollema R."/>
            <person name="De Haan J."/>
            <person name="Berke L."/>
            <person name="De Ridder D."/>
            <person name="Smit S."/>
            <person name="Van Der Lee T.A.J."/>
        </authorList>
    </citation>
    <scope>NUCLEOTIDE SEQUENCE [LARGE SCALE GENOMIC DNA]</scope>
    <source>
        <strain evidence="1 4">NAK:384</strain>
    </source>
</reference>
<protein>
    <submittedName>
        <fullName evidence="2">DUF4225 domain-containing protein</fullName>
    </submittedName>
</protein>
<dbReference type="EMBL" id="CP065031">
    <property type="protein sequence ID" value="QPK24379.1"/>
    <property type="molecule type" value="Genomic_DNA"/>
</dbReference>
<dbReference type="RefSeq" id="WP_119870804.1">
    <property type="nucleotide sequence ID" value="NZ_BSWF01000010.1"/>
</dbReference>
<dbReference type="Proteomes" id="UP000762586">
    <property type="component" value="Unassembled WGS sequence"/>
</dbReference>
<name>A0A3S1FD86_9GAMM</name>